<dbReference type="Proteomes" id="UP001174909">
    <property type="component" value="Unassembled WGS sequence"/>
</dbReference>
<evidence type="ECO:0000313" key="2">
    <source>
        <dbReference type="Proteomes" id="UP001174909"/>
    </source>
</evidence>
<reference evidence="1" key="1">
    <citation type="submission" date="2023-03" db="EMBL/GenBank/DDBJ databases">
        <authorList>
            <person name="Steffen K."/>
            <person name="Cardenas P."/>
        </authorList>
    </citation>
    <scope>NUCLEOTIDE SEQUENCE</scope>
</reference>
<proteinExistence type="predicted"/>
<protein>
    <submittedName>
        <fullName evidence="1">Uncharacterized protein</fullName>
    </submittedName>
</protein>
<keyword evidence="2" id="KW-1185">Reference proteome</keyword>
<evidence type="ECO:0000313" key="1">
    <source>
        <dbReference type="EMBL" id="CAI8045151.1"/>
    </source>
</evidence>
<gene>
    <name evidence="1" type="ORF">GBAR_LOCUS24991</name>
</gene>
<dbReference type="AlphaFoldDB" id="A0AA35TCW1"/>
<sequence length="149" mass="16755">MIINGEFNYKEHGYPENFKVKGIEQLEYTFPTYTIGEAATATIVTASDAEWCFDYHSVPELCGLCNIPLAGYEDFVEASERIALNGVNNFVAYGHELFARPEQYLLPLVRRAVGDLNAPDIYFHPARRVSASLPRARQGMRSVPCKVSF</sequence>
<accession>A0AA35TCW1</accession>
<dbReference type="EMBL" id="CASHTH010003452">
    <property type="protein sequence ID" value="CAI8045151.1"/>
    <property type="molecule type" value="Genomic_DNA"/>
</dbReference>
<name>A0AA35TCW1_GEOBA</name>
<comment type="caution">
    <text evidence="1">The sequence shown here is derived from an EMBL/GenBank/DDBJ whole genome shotgun (WGS) entry which is preliminary data.</text>
</comment>
<organism evidence="1 2">
    <name type="scientific">Geodia barretti</name>
    <name type="common">Barrett's horny sponge</name>
    <dbReference type="NCBI Taxonomy" id="519541"/>
    <lineage>
        <taxon>Eukaryota</taxon>
        <taxon>Metazoa</taxon>
        <taxon>Porifera</taxon>
        <taxon>Demospongiae</taxon>
        <taxon>Heteroscleromorpha</taxon>
        <taxon>Tetractinellida</taxon>
        <taxon>Astrophorina</taxon>
        <taxon>Geodiidae</taxon>
        <taxon>Geodia</taxon>
    </lineage>
</organism>